<dbReference type="InParanoid" id="A0A0H2RG43"/>
<feature type="region of interest" description="Disordered" evidence="1">
    <location>
        <begin position="1"/>
        <end position="24"/>
    </location>
</feature>
<name>A0A0H2RG43_9AGAM</name>
<dbReference type="AlphaFoldDB" id="A0A0H2RG43"/>
<dbReference type="OrthoDB" id="3322113at2759"/>
<protein>
    <submittedName>
        <fullName evidence="2">Uncharacterized protein</fullName>
    </submittedName>
</protein>
<dbReference type="EMBL" id="KQ086024">
    <property type="protein sequence ID" value="KLO10522.1"/>
    <property type="molecule type" value="Genomic_DNA"/>
</dbReference>
<evidence type="ECO:0000256" key="1">
    <source>
        <dbReference type="SAM" id="MobiDB-lite"/>
    </source>
</evidence>
<gene>
    <name evidence="2" type="ORF">SCHPADRAFT_516001</name>
</gene>
<accession>A0A0H2RG43</accession>
<dbReference type="Proteomes" id="UP000053477">
    <property type="component" value="Unassembled WGS sequence"/>
</dbReference>
<reference evidence="2 3" key="1">
    <citation type="submission" date="2015-04" db="EMBL/GenBank/DDBJ databases">
        <title>Complete genome sequence of Schizopora paradoxa KUC8140, a cosmopolitan wood degrader in East Asia.</title>
        <authorList>
            <consortium name="DOE Joint Genome Institute"/>
            <person name="Min B."/>
            <person name="Park H."/>
            <person name="Jang Y."/>
            <person name="Kim J.-J."/>
            <person name="Kim K.H."/>
            <person name="Pangilinan J."/>
            <person name="Lipzen A."/>
            <person name="Riley R."/>
            <person name="Grigoriev I.V."/>
            <person name="Spatafora J.W."/>
            <person name="Choi I.-G."/>
        </authorList>
    </citation>
    <scope>NUCLEOTIDE SEQUENCE [LARGE SCALE GENOMIC DNA]</scope>
    <source>
        <strain evidence="2 3">KUC8140</strain>
    </source>
</reference>
<evidence type="ECO:0000313" key="2">
    <source>
        <dbReference type="EMBL" id="KLO10522.1"/>
    </source>
</evidence>
<proteinExistence type="predicted"/>
<organism evidence="2 3">
    <name type="scientific">Schizopora paradoxa</name>
    <dbReference type="NCBI Taxonomy" id="27342"/>
    <lineage>
        <taxon>Eukaryota</taxon>
        <taxon>Fungi</taxon>
        <taxon>Dikarya</taxon>
        <taxon>Basidiomycota</taxon>
        <taxon>Agaricomycotina</taxon>
        <taxon>Agaricomycetes</taxon>
        <taxon>Hymenochaetales</taxon>
        <taxon>Schizoporaceae</taxon>
        <taxon>Schizopora</taxon>
    </lineage>
</organism>
<evidence type="ECO:0000313" key="3">
    <source>
        <dbReference type="Proteomes" id="UP000053477"/>
    </source>
</evidence>
<sequence>MGSNLPSRSPYRHPTYDDTPGDEDADVVMPLSSLFLDELREDDTTTVYSYYSTWSTNYTMSNLVGPGRLLGNFYSRAGRSLEKRLRRVVNRAAIKEYKDAVGVLQSANFYATFDSDDPNEHEKACKALLTCARPRLLRRSYGLLSIGHQNSNLHSEACLSNIRKSVTSPPCSRGSA</sequence>
<keyword evidence="3" id="KW-1185">Reference proteome</keyword>